<evidence type="ECO:0000256" key="4">
    <source>
        <dbReference type="ARBA" id="ARBA00036539"/>
    </source>
</evidence>
<dbReference type="PANTHER" id="PTHR23407">
    <property type="entry name" value="ATPASE INHIBITOR/5-FORMYLTETRAHYDROFOLATE CYCLO-LIGASE"/>
    <property type="match status" value="1"/>
</dbReference>
<sequence length="201" mass="22905">MKRLLLAIEPTTRLHKSWELLQQLQSSEAYRSSQSLCIYLSLPDEPYTGTIIESALASGRRVFVPRLLPSDVAHEKFPLTRHLGHMRMHAIHSLGSWNEWPLNKFGIREPPISHSVVDLDDALSYNVDMLILPGLAFTKDGKRLGRGGGYYDRYLAGMRAIFTERARSRMPFLLALAFKEQVLPELPTCPHDFIVDKVLYS</sequence>
<comment type="similarity">
    <text evidence="1 7">Belongs to the 5-formyltetrahydrofolate cyclo-ligase family.</text>
</comment>
<evidence type="ECO:0000256" key="7">
    <source>
        <dbReference type="RuleBase" id="RU361279"/>
    </source>
</evidence>
<proteinExistence type="inferred from homology"/>
<dbReference type="GO" id="GO:0035999">
    <property type="term" value="P:tetrahydrofolate interconversion"/>
    <property type="evidence" value="ECO:0007669"/>
    <property type="project" value="TreeGrafter"/>
</dbReference>
<keyword evidence="2 6" id="KW-0547">Nucleotide-binding</keyword>
<dbReference type="InterPro" id="IPR002698">
    <property type="entry name" value="FTHF_cligase"/>
</dbReference>
<evidence type="ECO:0000256" key="6">
    <source>
        <dbReference type="PIRSR" id="PIRSR006806-1"/>
    </source>
</evidence>
<dbReference type="GO" id="GO:0009396">
    <property type="term" value="P:folic acid-containing compound biosynthetic process"/>
    <property type="evidence" value="ECO:0007669"/>
    <property type="project" value="TreeGrafter"/>
</dbReference>
<keyword evidence="7" id="KW-0460">Magnesium</keyword>
<dbReference type="PIRSF" id="PIRSF006806">
    <property type="entry name" value="FTHF_cligase"/>
    <property type="match status" value="1"/>
</dbReference>
<feature type="binding site" evidence="6">
    <location>
        <begin position="143"/>
        <end position="151"/>
    </location>
    <ligand>
        <name>ATP</name>
        <dbReference type="ChEBI" id="CHEBI:30616"/>
    </ligand>
</feature>
<dbReference type="EMBL" id="GEEE01008475">
    <property type="protein sequence ID" value="JAP54750.1"/>
    <property type="molecule type" value="Transcribed_RNA"/>
</dbReference>
<evidence type="ECO:0000256" key="3">
    <source>
        <dbReference type="ARBA" id="ARBA00022840"/>
    </source>
</evidence>
<dbReference type="Pfam" id="PF01812">
    <property type="entry name" value="5-FTHF_cyc-lig"/>
    <property type="match status" value="1"/>
</dbReference>
<keyword evidence="8" id="KW-0436">Ligase</keyword>
<evidence type="ECO:0000313" key="8">
    <source>
        <dbReference type="EMBL" id="JAP54750.1"/>
    </source>
</evidence>
<dbReference type="GO" id="GO:0030272">
    <property type="term" value="F:5-formyltetrahydrofolate cyclo-ligase activity"/>
    <property type="evidence" value="ECO:0007669"/>
    <property type="project" value="UniProtKB-EC"/>
</dbReference>
<keyword evidence="3 6" id="KW-0067">ATP-binding</keyword>
<dbReference type="InterPro" id="IPR024185">
    <property type="entry name" value="FTHF_cligase-like_sf"/>
</dbReference>
<dbReference type="GO" id="GO:0046872">
    <property type="term" value="F:metal ion binding"/>
    <property type="evidence" value="ECO:0007669"/>
    <property type="project" value="UniProtKB-KW"/>
</dbReference>
<dbReference type="PANTHER" id="PTHR23407:SF1">
    <property type="entry name" value="5-FORMYLTETRAHYDROFOLATE CYCLO-LIGASE"/>
    <property type="match status" value="1"/>
</dbReference>
<dbReference type="NCBIfam" id="TIGR02727">
    <property type="entry name" value="MTHFS_bact"/>
    <property type="match status" value="1"/>
</dbReference>
<dbReference type="EMBL" id="GEEE01013988">
    <property type="protein sequence ID" value="JAP49237.1"/>
    <property type="molecule type" value="Transcribed_RNA"/>
</dbReference>
<dbReference type="GO" id="GO:0005739">
    <property type="term" value="C:mitochondrion"/>
    <property type="evidence" value="ECO:0007669"/>
    <property type="project" value="TreeGrafter"/>
</dbReference>
<evidence type="ECO:0000256" key="2">
    <source>
        <dbReference type="ARBA" id="ARBA00022741"/>
    </source>
</evidence>
<evidence type="ECO:0000313" key="9">
    <source>
        <dbReference type="EMBL" id="JAP61236.1"/>
    </source>
</evidence>
<dbReference type="SUPFAM" id="SSF100950">
    <property type="entry name" value="NagB/RpiA/CoA transferase-like"/>
    <property type="match status" value="1"/>
</dbReference>
<feature type="binding site" evidence="6">
    <location>
        <position position="40"/>
    </location>
    <ligand>
        <name>substrate</name>
    </ligand>
</feature>
<organism evidence="9">
    <name type="scientific">Schistocephalus solidus</name>
    <name type="common">Tapeworm</name>
    <dbReference type="NCBI Taxonomy" id="70667"/>
    <lineage>
        <taxon>Eukaryota</taxon>
        <taxon>Metazoa</taxon>
        <taxon>Spiralia</taxon>
        <taxon>Lophotrochozoa</taxon>
        <taxon>Platyhelminthes</taxon>
        <taxon>Cestoda</taxon>
        <taxon>Eucestoda</taxon>
        <taxon>Diphyllobothriidea</taxon>
        <taxon>Diphyllobothriidae</taxon>
        <taxon>Schistocephalus</taxon>
    </lineage>
</organism>
<comment type="cofactor">
    <cofactor evidence="7">
        <name>Mg(2+)</name>
        <dbReference type="ChEBI" id="CHEBI:18420"/>
    </cofactor>
</comment>
<protein>
    <recommendedName>
        <fullName evidence="5 7">5-formyltetrahydrofolate cyclo-ligase</fullName>
        <ecNumber evidence="5 7">6.3.3.2</ecNumber>
    </recommendedName>
</protein>
<feature type="binding site" evidence="6">
    <location>
        <position position="45"/>
    </location>
    <ligand>
        <name>substrate</name>
    </ligand>
</feature>
<dbReference type="EMBL" id="GEEE01001989">
    <property type="protein sequence ID" value="JAP61236.1"/>
    <property type="molecule type" value="Transcribed_RNA"/>
</dbReference>
<name>A0A0V0J802_SCHSO</name>
<keyword evidence="7" id="KW-0479">Metal-binding</keyword>
<dbReference type="Gene3D" id="3.40.50.10420">
    <property type="entry name" value="NagB/RpiA/CoA transferase-like"/>
    <property type="match status" value="1"/>
</dbReference>
<evidence type="ECO:0000256" key="5">
    <source>
        <dbReference type="ARBA" id="ARBA00038966"/>
    </source>
</evidence>
<dbReference type="GO" id="GO:0005524">
    <property type="term" value="F:ATP binding"/>
    <property type="evidence" value="ECO:0007669"/>
    <property type="project" value="UniProtKB-KW"/>
</dbReference>
<dbReference type="EMBL" id="GEEE01002947">
    <property type="protein sequence ID" value="JAP60278.1"/>
    <property type="molecule type" value="Transcribed_RNA"/>
</dbReference>
<gene>
    <name evidence="8" type="primary">MTHFS</name>
    <name evidence="9" type="ORF">TR112436</name>
</gene>
<reference evidence="9" key="1">
    <citation type="submission" date="2016-01" db="EMBL/GenBank/DDBJ databases">
        <title>Reference transcriptome for the parasite Schistocephalus solidus: insights into the molecular evolution of parasitism.</title>
        <authorList>
            <person name="Hebert F.O."/>
            <person name="Grambauer S."/>
            <person name="Barber I."/>
            <person name="Landry C.R."/>
            <person name="Aubin-Horth N."/>
        </authorList>
    </citation>
    <scope>NUCLEOTIDE SEQUENCE</scope>
</reference>
<accession>A0A0V0J802</accession>
<dbReference type="InterPro" id="IPR037171">
    <property type="entry name" value="NagB/RpiA_transferase-like"/>
</dbReference>
<dbReference type="EC" id="6.3.3.2" evidence="5 7"/>
<evidence type="ECO:0000256" key="1">
    <source>
        <dbReference type="ARBA" id="ARBA00010638"/>
    </source>
</evidence>
<dbReference type="AlphaFoldDB" id="A0A0V0J802"/>
<dbReference type="EMBL" id="GEEE01010076">
    <property type="protein sequence ID" value="JAP53149.1"/>
    <property type="molecule type" value="Transcribed_RNA"/>
</dbReference>
<comment type="catalytic activity">
    <reaction evidence="4 7">
        <text>(6S)-5-formyl-5,6,7,8-tetrahydrofolate + ATP = (6R)-5,10-methenyltetrahydrofolate + ADP + phosphate</text>
        <dbReference type="Rhea" id="RHEA:10488"/>
        <dbReference type="ChEBI" id="CHEBI:30616"/>
        <dbReference type="ChEBI" id="CHEBI:43474"/>
        <dbReference type="ChEBI" id="CHEBI:57455"/>
        <dbReference type="ChEBI" id="CHEBI:57457"/>
        <dbReference type="ChEBI" id="CHEBI:456216"/>
        <dbReference type="EC" id="6.3.3.2"/>
    </reaction>
</comment>